<dbReference type="EMBL" id="MU863624">
    <property type="protein sequence ID" value="KAK4106471.1"/>
    <property type="molecule type" value="Genomic_DNA"/>
</dbReference>
<reference evidence="2" key="2">
    <citation type="submission" date="2023-05" db="EMBL/GenBank/DDBJ databases">
        <authorList>
            <consortium name="Lawrence Berkeley National Laboratory"/>
            <person name="Steindorff A."/>
            <person name="Hensen N."/>
            <person name="Bonometti L."/>
            <person name="Westerberg I."/>
            <person name="Brannstrom I.O."/>
            <person name="Guillou S."/>
            <person name="Cros-Aarteil S."/>
            <person name="Calhoun S."/>
            <person name="Haridas S."/>
            <person name="Kuo A."/>
            <person name="Mondo S."/>
            <person name="Pangilinan J."/>
            <person name="Riley R."/>
            <person name="Labutti K."/>
            <person name="Andreopoulos B."/>
            <person name="Lipzen A."/>
            <person name="Chen C."/>
            <person name="Yanf M."/>
            <person name="Daum C."/>
            <person name="Ng V."/>
            <person name="Clum A."/>
            <person name="Ohm R."/>
            <person name="Martin F."/>
            <person name="Silar P."/>
            <person name="Natvig D."/>
            <person name="Lalanne C."/>
            <person name="Gautier V."/>
            <person name="Ament-Velasquez S.L."/>
            <person name="Kruys A."/>
            <person name="Hutchinson M.I."/>
            <person name="Powell A.J."/>
            <person name="Barry K."/>
            <person name="Miller A.N."/>
            <person name="Grigoriev I.V."/>
            <person name="Debuchy R."/>
            <person name="Gladieux P."/>
            <person name="Thoren M.H."/>
            <person name="Johannesson H."/>
        </authorList>
    </citation>
    <scope>NUCLEOTIDE SEQUENCE</scope>
    <source>
        <strain evidence="2">CBS 757.83</strain>
    </source>
</reference>
<protein>
    <submittedName>
        <fullName evidence="2">Uncharacterized protein</fullName>
    </submittedName>
</protein>
<accession>A0AAN6QFH5</accession>
<keyword evidence="3" id="KW-1185">Reference proteome</keyword>
<reference evidence="2" key="1">
    <citation type="journal article" date="2023" name="Mol. Phylogenet. Evol.">
        <title>Genome-scale phylogeny and comparative genomics of the fungal order Sordariales.</title>
        <authorList>
            <person name="Hensen N."/>
            <person name="Bonometti L."/>
            <person name="Westerberg I."/>
            <person name="Brannstrom I.O."/>
            <person name="Guillou S."/>
            <person name="Cros-Aarteil S."/>
            <person name="Calhoun S."/>
            <person name="Haridas S."/>
            <person name="Kuo A."/>
            <person name="Mondo S."/>
            <person name="Pangilinan J."/>
            <person name="Riley R."/>
            <person name="LaButti K."/>
            <person name="Andreopoulos B."/>
            <person name="Lipzen A."/>
            <person name="Chen C."/>
            <person name="Yan M."/>
            <person name="Daum C."/>
            <person name="Ng V."/>
            <person name="Clum A."/>
            <person name="Steindorff A."/>
            <person name="Ohm R.A."/>
            <person name="Martin F."/>
            <person name="Silar P."/>
            <person name="Natvig D.O."/>
            <person name="Lalanne C."/>
            <person name="Gautier V."/>
            <person name="Ament-Velasquez S.L."/>
            <person name="Kruys A."/>
            <person name="Hutchinson M.I."/>
            <person name="Powell A.J."/>
            <person name="Barry K."/>
            <person name="Miller A.N."/>
            <person name="Grigoriev I.V."/>
            <person name="Debuchy R."/>
            <person name="Gladieux P."/>
            <person name="Hiltunen Thoren M."/>
            <person name="Johannesson H."/>
        </authorList>
    </citation>
    <scope>NUCLEOTIDE SEQUENCE</scope>
    <source>
        <strain evidence="2">CBS 757.83</strain>
    </source>
</reference>
<comment type="caution">
    <text evidence="2">The sequence shown here is derived from an EMBL/GenBank/DDBJ whole genome shotgun (WGS) entry which is preliminary data.</text>
</comment>
<feature type="compositionally biased region" description="Basic and acidic residues" evidence="1">
    <location>
        <begin position="53"/>
        <end position="80"/>
    </location>
</feature>
<organism evidence="2 3">
    <name type="scientific">Parathielavia hyrcaniae</name>
    <dbReference type="NCBI Taxonomy" id="113614"/>
    <lineage>
        <taxon>Eukaryota</taxon>
        <taxon>Fungi</taxon>
        <taxon>Dikarya</taxon>
        <taxon>Ascomycota</taxon>
        <taxon>Pezizomycotina</taxon>
        <taxon>Sordariomycetes</taxon>
        <taxon>Sordariomycetidae</taxon>
        <taxon>Sordariales</taxon>
        <taxon>Chaetomiaceae</taxon>
        <taxon>Parathielavia</taxon>
    </lineage>
</organism>
<dbReference type="Proteomes" id="UP001305647">
    <property type="component" value="Unassembled WGS sequence"/>
</dbReference>
<dbReference type="AlphaFoldDB" id="A0AAN6QFH5"/>
<sequence length="153" mass="16782">MDRRWKHTPASIGCGPETAILVSRPPRPPCPARWLLTLAIFRTEVPAGRRRTHDAAGEPRCRDAMPRKPEAAPGSPRRDSSTGQMNAIFLVDGRAWNSGHHHSLICALTPLPRERRRVHHACRPRATVEALQSGSLLPASVAICRPLAGAGFR</sequence>
<name>A0AAN6QFH5_9PEZI</name>
<evidence type="ECO:0000256" key="1">
    <source>
        <dbReference type="SAM" id="MobiDB-lite"/>
    </source>
</evidence>
<gene>
    <name evidence="2" type="ORF">N658DRAFT_491093</name>
</gene>
<evidence type="ECO:0000313" key="2">
    <source>
        <dbReference type="EMBL" id="KAK4106471.1"/>
    </source>
</evidence>
<feature type="region of interest" description="Disordered" evidence="1">
    <location>
        <begin position="47"/>
        <end position="83"/>
    </location>
</feature>
<evidence type="ECO:0000313" key="3">
    <source>
        <dbReference type="Proteomes" id="UP001305647"/>
    </source>
</evidence>
<proteinExistence type="predicted"/>